<keyword evidence="4" id="KW-1185">Reference proteome</keyword>
<dbReference type="RefSeq" id="XP_029216642.1">
    <property type="nucleotide sequence ID" value="XM_029359975.1"/>
</dbReference>
<keyword evidence="2" id="KW-0812">Transmembrane</keyword>
<organism evidence="3 4">
    <name type="scientific">Besnoitia besnoiti</name>
    <name type="common">Apicomplexan protozoan</name>
    <dbReference type="NCBI Taxonomy" id="94643"/>
    <lineage>
        <taxon>Eukaryota</taxon>
        <taxon>Sar</taxon>
        <taxon>Alveolata</taxon>
        <taxon>Apicomplexa</taxon>
        <taxon>Conoidasida</taxon>
        <taxon>Coccidia</taxon>
        <taxon>Eucoccidiorida</taxon>
        <taxon>Eimeriorina</taxon>
        <taxon>Sarcocystidae</taxon>
        <taxon>Besnoitia</taxon>
    </lineage>
</organism>
<feature type="region of interest" description="Disordered" evidence="1">
    <location>
        <begin position="485"/>
        <end position="511"/>
    </location>
</feature>
<dbReference type="VEuPathDB" id="ToxoDB:BESB_012450"/>
<keyword evidence="2" id="KW-1133">Transmembrane helix</keyword>
<feature type="compositionally biased region" description="Polar residues" evidence="1">
    <location>
        <begin position="111"/>
        <end position="126"/>
    </location>
</feature>
<evidence type="ECO:0000313" key="4">
    <source>
        <dbReference type="Proteomes" id="UP000224006"/>
    </source>
</evidence>
<evidence type="ECO:0000256" key="1">
    <source>
        <dbReference type="SAM" id="MobiDB-lite"/>
    </source>
</evidence>
<dbReference type="OrthoDB" id="333542at2759"/>
<comment type="caution">
    <text evidence="3">The sequence shown here is derived from an EMBL/GenBank/DDBJ whole genome shotgun (WGS) entry which is preliminary data.</text>
</comment>
<dbReference type="Proteomes" id="UP000224006">
    <property type="component" value="Chromosome IX"/>
</dbReference>
<gene>
    <name evidence="3" type="ORF">BESB_012450</name>
</gene>
<feature type="region of interest" description="Disordered" evidence="1">
    <location>
        <begin position="546"/>
        <end position="577"/>
    </location>
</feature>
<dbReference type="GeneID" id="40306307"/>
<feature type="region of interest" description="Disordered" evidence="1">
    <location>
        <begin position="1"/>
        <end position="127"/>
    </location>
</feature>
<protein>
    <recommendedName>
        <fullName evidence="5">Transmembrane protein</fullName>
    </recommendedName>
</protein>
<evidence type="ECO:0008006" key="5">
    <source>
        <dbReference type="Google" id="ProtNLM"/>
    </source>
</evidence>
<evidence type="ECO:0000256" key="2">
    <source>
        <dbReference type="SAM" id="Phobius"/>
    </source>
</evidence>
<keyword evidence="2" id="KW-0472">Membrane</keyword>
<proteinExistence type="predicted"/>
<feature type="region of interest" description="Disordered" evidence="1">
    <location>
        <begin position="362"/>
        <end position="404"/>
    </location>
</feature>
<evidence type="ECO:0000313" key="3">
    <source>
        <dbReference type="EMBL" id="PFH32633.1"/>
    </source>
</evidence>
<name>A0A2A9MAC3_BESBE</name>
<dbReference type="AlphaFoldDB" id="A0A2A9MAC3"/>
<feature type="region of interest" description="Disordered" evidence="1">
    <location>
        <begin position="424"/>
        <end position="445"/>
    </location>
</feature>
<dbReference type="KEGG" id="bbes:BESB_012450"/>
<sequence length="802" mass="86754">MLTAAARPDSSPSIVGDGIGEHDVEESLLEAQRLRTQERSQVSGVDHMTNIPELSNSGAIPGPSPQAGHGAADDRTSGARGSQIEGFGHVSRGEAAAAEPGVSRAGMRRASSGQSAPSLGLQSEGTASLAERVKPFSPGGQAQREDVARTMHRKMQPTELYTAVAAGPSQAQVLDAVENGGDPQQAGQSDQLPSGEADERQPPYNHLSNVDGGYPWEPRFGSHNENLYDFSYDDGVDSPILSDAYLPDYSGSLLDDDPFVEGLTPHVLLTSAERRCALDPSPPTVLYTPGVRPEELEALNLVAVRDEGFFELKRQDAGLLICPSRRRGERVLFRSLRLENGELVGDMVFVDPHSHLNVLQEAHPGNRGSVRREERSGSQVAESGSQTHVPRSDTEGSGGRSDGARRSYLSSVMCFISKRFCQKGAKQSQRSTREPAASQRPRRQGRLVVAQGVPLRMLHGIKPLEIFDWKVKERLYRLRRERNTEGTAGDGRLPLHSSLRPTSGENAPEVGPMTGTVFRNGTHATHSIEGGGFGENSSRLASHVPASAGARDTVNDQALPPASEPAPARRLSRNDGFEYAADPGATGARMAGAMDEAGGDWQEDFEDEPEIYIPEYLFDFPTEHSHVDSELNTLEQEATSVDLKATVVCLERGVPPLILKEWPKFLNVVKLGKGLPQRPVAPSKSSAVWGGALLAALAAGSYAGNNLVKPSSLKFDSPDERKQSFSLIGLLSLFVAGSAALAATTAWKTRTAIYSSHLRHNLREELFQDAGEHAGDSAGPFRQDFIFYYDRRFYAQQPPRKQ</sequence>
<reference evidence="3 4" key="1">
    <citation type="submission" date="2017-09" db="EMBL/GenBank/DDBJ databases">
        <title>Genome sequencing of Besnoitia besnoiti strain Bb-Ger1.</title>
        <authorList>
            <person name="Schares G."/>
            <person name="Venepally P."/>
            <person name="Lorenzi H.A."/>
        </authorList>
    </citation>
    <scope>NUCLEOTIDE SEQUENCE [LARGE SCALE GENOMIC DNA]</scope>
    <source>
        <strain evidence="3 4">Bb-Ger1</strain>
    </source>
</reference>
<feature type="compositionally biased region" description="Polar residues" evidence="1">
    <location>
        <begin position="379"/>
        <end position="389"/>
    </location>
</feature>
<feature type="transmembrane region" description="Helical" evidence="2">
    <location>
        <begin position="725"/>
        <end position="747"/>
    </location>
</feature>
<accession>A0A2A9MAC3</accession>
<feature type="region of interest" description="Disordered" evidence="1">
    <location>
        <begin position="179"/>
        <end position="211"/>
    </location>
</feature>
<dbReference type="EMBL" id="NWUJ01000010">
    <property type="protein sequence ID" value="PFH32633.1"/>
    <property type="molecule type" value="Genomic_DNA"/>
</dbReference>